<keyword evidence="1" id="KW-0472">Membrane</keyword>
<proteinExistence type="predicted"/>
<name>A0A7S3LMX0_9STRA</name>
<reference evidence="2" key="1">
    <citation type="submission" date="2021-01" db="EMBL/GenBank/DDBJ databases">
        <authorList>
            <person name="Corre E."/>
            <person name="Pelletier E."/>
            <person name="Niang G."/>
            <person name="Scheremetjew M."/>
            <person name="Finn R."/>
            <person name="Kale V."/>
            <person name="Holt S."/>
            <person name="Cochrane G."/>
            <person name="Meng A."/>
            <person name="Brown T."/>
            <person name="Cohen L."/>
        </authorList>
    </citation>
    <scope>NUCLEOTIDE SEQUENCE</scope>
    <source>
        <strain evidence="2">GSBS06</strain>
    </source>
</reference>
<feature type="transmembrane region" description="Helical" evidence="1">
    <location>
        <begin position="7"/>
        <end position="32"/>
    </location>
</feature>
<protein>
    <submittedName>
        <fullName evidence="2">Uncharacterized protein</fullName>
    </submittedName>
</protein>
<organism evidence="2">
    <name type="scientific">Aplanochytrium stocchinoi</name>
    <dbReference type="NCBI Taxonomy" id="215587"/>
    <lineage>
        <taxon>Eukaryota</taxon>
        <taxon>Sar</taxon>
        <taxon>Stramenopiles</taxon>
        <taxon>Bigyra</taxon>
        <taxon>Labyrinthulomycetes</taxon>
        <taxon>Thraustochytrida</taxon>
        <taxon>Thraustochytriidae</taxon>
        <taxon>Aplanochytrium</taxon>
    </lineage>
</organism>
<accession>A0A7S3LMX0</accession>
<evidence type="ECO:0000313" key="2">
    <source>
        <dbReference type="EMBL" id="CAE0435712.1"/>
    </source>
</evidence>
<dbReference type="AlphaFoldDB" id="A0A7S3LMX0"/>
<sequence length="507" mass="58015">MSFVKRYVSNLFSCTVIVSVILLVSSFSFTFLRPYSGLSSSLIPTNANSNVNHHKQVQVHVPFKNGYVDFEVVSEFQEPVLYISVSSLEKESECVHFVLGDGIHDFDFDFEVKSMKKSAHYHFGAQAEILELHRLQVVEEEKIAQSPKSIEAVHMRWTNLYRLYVSPPKGGAYSIALRLEHTSMQEALRDYNSNFLTNSYLGELYRKEFVFRVDDHDSNLKKLESDSFSQTEATNGIWFCRDTSYDMGTKASFYEHEWPYEAPKCGESLLKQPAYSFSRKRTKKCRKITIIGDSQPSYSCLRLKNASSSESQEISNSRDKHKNYMLDVACINIKGALSVTDNNIQKYTHSREFYYGNITEAAKNDDGDGPGVLLVNFAGLWEVAYGKLNYELLESIIQELLDAAVKVGFHRVFYLTTTQVLPLEYEGLAVDSKKWAMNQPRVERLNKITKSIIQKHFKNEVEIIDTGAMSMVLTGDYRPGDMRHFNEHGNDRINKFILCNIEKACSI</sequence>
<dbReference type="EMBL" id="HBIN01008098">
    <property type="protein sequence ID" value="CAE0435712.1"/>
    <property type="molecule type" value="Transcribed_RNA"/>
</dbReference>
<keyword evidence="1" id="KW-1133">Transmembrane helix</keyword>
<keyword evidence="1" id="KW-0812">Transmembrane</keyword>
<gene>
    <name evidence="2" type="ORF">ASTO00021_LOCUS5992</name>
</gene>
<evidence type="ECO:0000256" key="1">
    <source>
        <dbReference type="SAM" id="Phobius"/>
    </source>
</evidence>